<organism evidence="1 2">
    <name type="scientific">Nanchangia anserum</name>
    <dbReference type="NCBI Taxonomy" id="2692125"/>
    <lineage>
        <taxon>Bacteria</taxon>
        <taxon>Bacillati</taxon>
        <taxon>Actinomycetota</taxon>
        <taxon>Actinomycetes</taxon>
        <taxon>Actinomycetales</taxon>
        <taxon>Actinomycetaceae</taxon>
        <taxon>Nanchangia</taxon>
    </lineage>
</organism>
<dbReference type="RefSeq" id="WP_191071649.1">
    <property type="nucleotide sequence ID" value="NZ_CP060506.1"/>
</dbReference>
<evidence type="ECO:0000313" key="1">
    <source>
        <dbReference type="EMBL" id="MBD3689615.1"/>
    </source>
</evidence>
<proteinExistence type="predicted"/>
<sequence>MAPTPLNRDDNHLIHSPAIRRGARGIRRVVGTLGRLVDGGRARAVGRDSRRSRETIVADALASHSAVDRVDCELTRRFGSTTRLLVRAWIDSAAAGIDAAQLIDSGAAGVATVEQARRIQHARLAECSAPSWPQHAGVEGTGEGDSVYRARRLIDDLTRGVWQCVRDERPALDVILVAAELDRPWAVGLELIGVESLLTPAAAAARYGAAT</sequence>
<comment type="caution">
    <text evidence="1">The sequence shown here is derived from an EMBL/GenBank/DDBJ whole genome shotgun (WGS) entry which is preliminary data.</text>
</comment>
<protein>
    <submittedName>
        <fullName evidence="1">Uncharacterized protein</fullName>
    </submittedName>
</protein>
<keyword evidence="2" id="KW-1185">Reference proteome</keyword>
<reference evidence="1 2" key="1">
    <citation type="submission" date="2020-08" db="EMBL/GenBank/DDBJ databases">
        <title>Winkia gen. nov., sp. nov., isolated from faeces of the Anser albifrons in China.</title>
        <authorList>
            <person name="Liu Q."/>
        </authorList>
    </citation>
    <scope>NUCLEOTIDE SEQUENCE [LARGE SCALE GENOMIC DNA]</scope>
    <source>
        <strain evidence="1 2">C62</strain>
    </source>
</reference>
<dbReference type="AlphaFoldDB" id="A0A8I0KQ56"/>
<dbReference type="EMBL" id="JACRUO010000001">
    <property type="protein sequence ID" value="MBD3689615.1"/>
    <property type="molecule type" value="Genomic_DNA"/>
</dbReference>
<accession>A0A8I0KQ56</accession>
<dbReference type="Proteomes" id="UP000627538">
    <property type="component" value="Unassembled WGS sequence"/>
</dbReference>
<name>A0A8I0KQ56_9ACTO</name>
<evidence type="ECO:0000313" key="2">
    <source>
        <dbReference type="Proteomes" id="UP000627538"/>
    </source>
</evidence>
<gene>
    <name evidence="1" type="ORF">H8R10_05165</name>
</gene>